<dbReference type="Proteomes" id="UP000255110">
    <property type="component" value="Unassembled WGS sequence"/>
</dbReference>
<dbReference type="EMBL" id="LNYZ01000001">
    <property type="protein sequence ID" value="KTD80855.1"/>
    <property type="molecule type" value="Genomic_DNA"/>
</dbReference>
<dbReference type="Proteomes" id="UP000054820">
    <property type="component" value="Unassembled WGS sequence"/>
</dbReference>
<dbReference type="Pfam" id="PF26620">
    <property type="entry name" value="DUF8197"/>
    <property type="match status" value="1"/>
</dbReference>
<keyword evidence="3" id="KW-1185">Reference proteome</keyword>
<evidence type="ECO:0000313" key="2">
    <source>
        <dbReference type="EMBL" id="STY23457.1"/>
    </source>
</evidence>
<evidence type="ECO:0000313" key="3">
    <source>
        <dbReference type="Proteomes" id="UP000054820"/>
    </source>
</evidence>
<dbReference type="RefSeq" id="WP_165481734.1">
    <property type="nucleotide sequence ID" value="NZ_CAAAIO010000002.1"/>
</dbReference>
<evidence type="ECO:0000313" key="1">
    <source>
        <dbReference type="EMBL" id="KTD80855.1"/>
    </source>
</evidence>
<gene>
    <name evidence="1" type="ORF">Lstg_0082</name>
    <name evidence="2" type="ORF">NCTC11991_02065</name>
</gene>
<dbReference type="AlphaFoldDB" id="A0A378L9R8"/>
<dbReference type="InterPro" id="IPR058059">
    <property type="entry name" value="PA3496-like"/>
</dbReference>
<proteinExistence type="predicted"/>
<name>A0A378L9R8_9GAMM</name>
<organism evidence="2 4">
    <name type="scientific">Legionella steigerwaltii</name>
    <dbReference type="NCBI Taxonomy" id="460"/>
    <lineage>
        <taxon>Bacteria</taxon>
        <taxon>Pseudomonadati</taxon>
        <taxon>Pseudomonadota</taxon>
        <taxon>Gammaproteobacteria</taxon>
        <taxon>Legionellales</taxon>
        <taxon>Legionellaceae</taxon>
        <taxon>Legionella</taxon>
    </lineage>
</organism>
<reference evidence="2 4" key="2">
    <citation type="submission" date="2018-06" db="EMBL/GenBank/DDBJ databases">
        <authorList>
            <consortium name="Pathogen Informatics"/>
            <person name="Doyle S."/>
        </authorList>
    </citation>
    <scope>NUCLEOTIDE SEQUENCE [LARGE SCALE GENOMIC DNA]</scope>
    <source>
        <strain evidence="2 4">NCTC11991</strain>
    </source>
</reference>
<protein>
    <submittedName>
        <fullName evidence="2">Uncharacterized protein</fullName>
    </submittedName>
</protein>
<dbReference type="EMBL" id="UGOY01000001">
    <property type="protein sequence ID" value="STY23457.1"/>
    <property type="molecule type" value="Genomic_DNA"/>
</dbReference>
<sequence>MNTREFDEDVNETEEFGVDKILTPETNPSTKLERRRRIEDLFEEKRLREELADFG</sequence>
<evidence type="ECO:0000313" key="4">
    <source>
        <dbReference type="Proteomes" id="UP000255110"/>
    </source>
</evidence>
<dbReference type="NCBIfam" id="NF046101">
    <property type="entry name" value="PA3496_fam"/>
    <property type="match status" value="1"/>
</dbReference>
<reference evidence="1 3" key="1">
    <citation type="submission" date="2015-11" db="EMBL/GenBank/DDBJ databases">
        <title>Genomic analysis of 38 Legionella species identifies large and diverse effector repertoires.</title>
        <authorList>
            <person name="Burstein D."/>
            <person name="Amaro F."/>
            <person name="Zusman T."/>
            <person name="Lifshitz Z."/>
            <person name="Cohen O."/>
            <person name="Gilbert J.A."/>
            <person name="Pupko T."/>
            <person name="Shuman H.A."/>
            <person name="Segal G."/>
        </authorList>
    </citation>
    <scope>NUCLEOTIDE SEQUENCE [LARGE SCALE GENOMIC DNA]</scope>
    <source>
        <strain evidence="1 3">SC-18-C9</strain>
    </source>
</reference>
<accession>A0A378L9R8</accession>
<dbReference type="InterPro" id="IPR058510">
    <property type="entry name" value="DUF8197"/>
</dbReference>